<proteinExistence type="predicted"/>
<dbReference type="EMBL" id="JADJZA010000010">
    <property type="protein sequence ID" value="MBK9298736.1"/>
    <property type="molecule type" value="Genomic_DNA"/>
</dbReference>
<feature type="domain" description="DUF559" evidence="1">
    <location>
        <begin position="209"/>
        <end position="303"/>
    </location>
</feature>
<comment type="caution">
    <text evidence="3">The sequence shown here is derived from an EMBL/GenBank/DDBJ whole genome shotgun (WGS) entry which is preliminary data.</text>
</comment>
<accession>A0A936TEI3</accession>
<dbReference type="Pfam" id="PF13338">
    <property type="entry name" value="AbiEi_4"/>
    <property type="match status" value="1"/>
</dbReference>
<dbReference type="InterPro" id="IPR025159">
    <property type="entry name" value="AbiEi_N"/>
</dbReference>
<feature type="domain" description="AbiEi antitoxin N-terminal" evidence="2">
    <location>
        <begin position="7"/>
        <end position="51"/>
    </location>
</feature>
<evidence type="ECO:0000313" key="3">
    <source>
        <dbReference type="EMBL" id="MBK9298736.1"/>
    </source>
</evidence>
<reference evidence="3 4" key="1">
    <citation type="submission" date="2020-10" db="EMBL/GenBank/DDBJ databases">
        <title>Connecting structure to function with the recovery of over 1000 high-quality activated sludge metagenome-assembled genomes encoding full-length rRNA genes using long-read sequencing.</title>
        <authorList>
            <person name="Singleton C.M."/>
            <person name="Petriglieri F."/>
            <person name="Kristensen J.M."/>
            <person name="Kirkegaard R.H."/>
            <person name="Michaelsen T.Y."/>
            <person name="Andersen M.H."/>
            <person name="Karst S.M."/>
            <person name="Dueholm M.S."/>
            <person name="Nielsen P.H."/>
            <person name="Albertsen M."/>
        </authorList>
    </citation>
    <scope>NUCLEOTIDE SEQUENCE [LARGE SCALE GENOMIC DNA]</scope>
    <source>
        <strain evidence="3">Lyne_18-Q3-R50-59_MAXAC.006</strain>
    </source>
</reference>
<dbReference type="AlphaFoldDB" id="A0A936TEI3"/>
<evidence type="ECO:0000259" key="2">
    <source>
        <dbReference type="Pfam" id="PF13338"/>
    </source>
</evidence>
<gene>
    <name evidence="3" type="ORF">IPN02_18290</name>
</gene>
<dbReference type="InterPro" id="IPR007569">
    <property type="entry name" value="DUF559"/>
</dbReference>
<protein>
    <submittedName>
        <fullName evidence="3">DUF559 domain-containing protein</fullName>
    </submittedName>
</protein>
<dbReference type="Pfam" id="PF04480">
    <property type="entry name" value="DUF559"/>
    <property type="match status" value="1"/>
</dbReference>
<evidence type="ECO:0000313" key="4">
    <source>
        <dbReference type="Proteomes" id="UP000727993"/>
    </source>
</evidence>
<name>A0A936TEI3_9ACTN</name>
<sequence length="309" mass="33762">MADESEVTRLAGEQHGLVTRDQLRGLGFSPGMLRYRLMTGRWTPLGRNVVAIGPPPQDLVGRSRVASLAVPQAALSHRTAALLHDLPGMWSARSEHRRLLTLPIDISTTGGSSGPLAGEIVVHRRATKPRSLYLHGMRVTTVTQTLVDLAAVLDGAQLDRVVDMTLAQNGSSLEALEQLLAGMPSRGATGRAALGRIMAARHRPGGSASALERLFWEGIKSSGMVLPERQVPMPWGATVDLLWVAERLIGELDSRSWHERQRDRENDARRDAAALSHGYATFRMTWEMVADELDVTLRKLAQAIVQRSA</sequence>
<dbReference type="Proteomes" id="UP000727993">
    <property type="component" value="Unassembled WGS sequence"/>
</dbReference>
<organism evidence="3 4">
    <name type="scientific">Candidatus Neomicrothrix subdominans</name>
    <dbReference type="NCBI Taxonomy" id="2954438"/>
    <lineage>
        <taxon>Bacteria</taxon>
        <taxon>Bacillati</taxon>
        <taxon>Actinomycetota</taxon>
        <taxon>Acidimicrobiia</taxon>
        <taxon>Acidimicrobiales</taxon>
        <taxon>Microthrixaceae</taxon>
        <taxon>Candidatus Neomicrothrix</taxon>
    </lineage>
</organism>
<evidence type="ECO:0000259" key="1">
    <source>
        <dbReference type="Pfam" id="PF04480"/>
    </source>
</evidence>
<dbReference type="Gene3D" id="3.40.960.10">
    <property type="entry name" value="VSR Endonuclease"/>
    <property type="match status" value="1"/>
</dbReference>